<keyword evidence="2" id="KW-0662">Pyridine nucleotide biosynthesis</keyword>
<dbReference type="InterPro" id="IPR000868">
    <property type="entry name" value="Isochorismatase-like_dom"/>
</dbReference>
<evidence type="ECO:0000259" key="8">
    <source>
        <dbReference type="Pfam" id="PF00857"/>
    </source>
</evidence>
<dbReference type="OrthoDB" id="167809at2759"/>
<dbReference type="EMBL" id="JACEEZ010020059">
    <property type="protein sequence ID" value="KAG0715057.1"/>
    <property type="molecule type" value="Genomic_DNA"/>
</dbReference>
<reference evidence="9" key="1">
    <citation type="submission" date="2020-07" db="EMBL/GenBank/DDBJ databases">
        <title>The High-quality genome of the commercially important snow crab, Chionoecetes opilio.</title>
        <authorList>
            <person name="Jeong J.-H."/>
            <person name="Ryu S."/>
        </authorList>
    </citation>
    <scope>NUCLEOTIDE SEQUENCE</scope>
    <source>
        <strain evidence="9">MADBK_172401_WGS</strain>
        <tissue evidence="9">Digestive gland</tissue>
    </source>
</reference>
<evidence type="ECO:0000256" key="1">
    <source>
        <dbReference type="ARBA" id="ARBA00006336"/>
    </source>
</evidence>
<name>A0A8J4XUU3_CHIOP</name>
<dbReference type="EC" id="3.5.1.19" evidence="6"/>
<dbReference type="GO" id="GO:0019363">
    <property type="term" value="P:pyridine nucleotide biosynthetic process"/>
    <property type="evidence" value="ECO:0007669"/>
    <property type="project" value="UniProtKB-KW"/>
</dbReference>
<dbReference type="InterPro" id="IPR052347">
    <property type="entry name" value="Isochorismatase_Nicotinamidase"/>
</dbReference>
<evidence type="ECO:0000256" key="6">
    <source>
        <dbReference type="ARBA" id="ARBA00039017"/>
    </source>
</evidence>
<sequence>MQVYDTAIFDVNNDDTPMEQKLWPRHCVQNSWGAELHEDLKVVEDAILVYKGTDPDTDSYSVFWDNNKKFHTKLNEELKKRDVTDVFVCGVAYDVCVGEWRRRVQV</sequence>
<dbReference type="InterPro" id="IPR036380">
    <property type="entry name" value="Isochorismatase-like_sf"/>
</dbReference>
<accession>A0A8J4XUU3</accession>
<evidence type="ECO:0000256" key="5">
    <source>
        <dbReference type="ARBA" id="ARBA00037900"/>
    </source>
</evidence>
<dbReference type="GO" id="GO:0008936">
    <property type="term" value="F:nicotinamidase activity"/>
    <property type="evidence" value="ECO:0007669"/>
    <property type="project" value="UniProtKB-EC"/>
</dbReference>
<keyword evidence="10" id="KW-1185">Reference proteome</keyword>
<dbReference type="SUPFAM" id="SSF52499">
    <property type="entry name" value="Isochorismatase-like hydrolases"/>
    <property type="match status" value="1"/>
</dbReference>
<evidence type="ECO:0000256" key="4">
    <source>
        <dbReference type="ARBA" id="ARBA00022801"/>
    </source>
</evidence>
<dbReference type="Gene3D" id="3.40.50.850">
    <property type="entry name" value="Isochorismatase-like"/>
    <property type="match status" value="1"/>
</dbReference>
<dbReference type="PANTHER" id="PTHR11080">
    <property type="entry name" value="PYRAZINAMIDASE/NICOTINAMIDASE"/>
    <property type="match status" value="1"/>
</dbReference>
<evidence type="ECO:0000313" key="10">
    <source>
        <dbReference type="Proteomes" id="UP000770661"/>
    </source>
</evidence>
<dbReference type="Proteomes" id="UP000770661">
    <property type="component" value="Unassembled WGS sequence"/>
</dbReference>
<keyword evidence="3" id="KW-0479">Metal-binding</keyword>
<protein>
    <recommendedName>
        <fullName evidence="6">nicotinamidase</fullName>
        <ecNumber evidence="6">3.5.1.19</ecNumber>
    </recommendedName>
    <alternativeName>
        <fullName evidence="7">Nicotinamide deamidase</fullName>
    </alternativeName>
</protein>
<dbReference type="Pfam" id="PF00857">
    <property type="entry name" value="Isochorismatase"/>
    <property type="match status" value="1"/>
</dbReference>
<dbReference type="GO" id="GO:0046872">
    <property type="term" value="F:metal ion binding"/>
    <property type="evidence" value="ECO:0007669"/>
    <property type="project" value="UniProtKB-KW"/>
</dbReference>
<gene>
    <name evidence="9" type="primary">pncA</name>
    <name evidence="9" type="ORF">GWK47_012787</name>
</gene>
<evidence type="ECO:0000313" key="9">
    <source>
        <dbReference type="EMBL" id="KAG0715057.1"/>
    </source>
</evidence>
<keyword evidence="4" id="KW-0378">Hydrolase</keyword>
<dbReference type="PANTHER" id="PTHR11080:SF2">
    <property type="entry name" value="LD05707P"/>
    <property type="match status" value="1"/>
</dbReference>
<comment type="similarity">
    <text evidence="1">Belongs to the isochorismatase family.</text>
</comment>
<dbReference type="AlphaFoldDB" id="A0A8J4XUU3"/>
<comment type="pathway">
    <text evidence="5">Cofactor biosynthesis; nicotinate biosynthesis; nicotinate from nicotinamide: step 1/1.</text>
</comment>
<feature type="domain" description="Isochorismatase-like" evidence="8">
    <location>
        <begin position="11"/>
        <end position="97"/>
    </location>
</feature>
<evidence type="ECO:0000256" key="2">
    <source>
        <dbReference type="ARBA" id="ARBA00022642"/>
    </source>
</evidence>
<evidence type="ECO:0000256" key="3">
    <source>
        <dbReference type="ARBA" id="ARBA00022723"/>
    </source>
</evidence>
<proteinExistence type="inferred from homology"/>
<evidence type="ECO:0000256" key="7">
    <source>
        <dbReference type="ARBA" id="ARBA00043224"/>
    </source>
</evidence>
<comment type="caution">
    <text evidence="9">The sequence shown here is derived from an EMBL/GenBank/DDBJ whole genome shotgun (WGS) entry which is preliminary data.</text>
</comment>
<organism evidence="9 10">
    <name type="scientific">Chionoecetes opilio</name>
    <name type="common">Atlantic snow crab</name>
    <name type="synonym">Cancer opilio</name>
    <dbReference type="NCBI Taxonomy" id="41210"/>
    <lineage>
        <taxon>Eukaryota</taxon>
        <taxon>Metazoa</taxon>
        <taxon>Ecdysozoa</taxon>
        <taxon>Arthropoda</taxon>
        <taxon>Crustacea</taxon>
        <taxon>Multicrustacea</taxon>
        <taxon>Malacostraca</taxon>
        <taxon>Eumalacostraca</taxon>
        <taxon>Eucarida</taxon>
        <taxon>Decapoda</taxon>
        <taxon>Pleocyemata</taxon>
        <taxon>Brachyura</taxon>
        <taxon>Eubrachyura</taxon>
        <taxon>Majoidea</taxon>
        <taxon>Majidae</taxon>
        <taxon>Chionoecetes</taxon>
    </lineage>
</organism>